<gene>
    <name evidence="4" type="ORF">HNQ92_003941</name>
</gene>
<dbReference type="InterPro" id="IPR001537">
    <property type="entry name" value="SpoU_MeTrfase"/>
</dbReference>
<feature type="domain" description="RNA 2-O ribose methyltransferase substrate binding" evidence="3">
    <location>
        <begin position="19"/>
        <end position="90"/>
    </location>
</feature>
<dbReference type="Pfam" id="PF08032">
    <property type="entry name" value="SpoU_sub_bind"/>
    <property type="match status" value="1"/>
</dbReference>
<keyword evidence="1 4" id="KW-0489">Methyltransferase</keyword>
<dbReference type="EC" id="2.1.1.185" evidence="4"/>
<dbReference type="Proteomes" id="UP000557307">
    <property type="component" value="Unassembled WGS sequence"/>
</dbReference>
<dbReference type="Pfam" id="PF00588">
    <property type="entry name" value="SpoU_methylase"/>
    <property type="match status" value="1"/>
</dbReference>
<dbReference type="PANTHER" id="PTHR46429">
    <property type="entry name" value="23S RRNA (GUANOSINE-2'-O-)-METHYLTRANSFERASE RLMB"/>
    <property type="match status" value="1"/>
</dbReference>
<dbReference type="GO" id="GO:0006396">
    <property type="term" value="P:RNA processing"/>
    <property type="evidence" value="ECO:0007669"/>
    <property type="project" value="InterPro"/>
</dbReference>
<dbReference type="SMART" id="SM00967">
    <property type="entry name" value="SpoU_sub_bind"/>
    <property type="match status" value="1"/>
</dbReference>
<dbReference type="CDD" id="cd18103">
    <property type="entry name" value="SpoU-like_RlmB"/>
    <property type="match status" value="1"/>
</dbReference>
<dbReference type="InterPro" id="IPR004441">
    <property type="entry name" value="rRNA_MeTrfase_TrmH"/>
</dbReference>
<evidence type="ECO:0000259" key="3">
    <source>
        <dbReference type="SMART" id="SM00967"/>
    </source>
</evidence>
<dbReference type="Gene3D" id="3.30.1330.30">
    <property type="match status" value="1"/>
</dbReference>
<organism evidence="4 5">
    <name type="scientific">Rhabdobacter roseus</name>
    <dbReference type="NCBI Taxonomy" id="1655419"/>
    <lineage>
        <taxon>Bacteria</taxon>
        <taxon>Pseudomonadati</taxon>
        <taxon>Bacteroidota</taxon>
        <taxon>Cytophagia</taxon>
        <taxon>Cytophagales</taxon>
        <taxon>Cytophagaceae</taxon>
        <taxon>Rhabdobacter</taxon>
    </lineage>
</organism>
<accession>A0A840TPR7</accession>
<dbReference type="GO" id="GO:0032259">
    <property type="term" value="P:methylation"/>
    <property type="evidence" value="ECO:0007669"/>
    <property type="project" value="UniProtKB-KW"/>
</dbReference>
<dbReference type="RefSeq" id="WP_184176285.1">
    <property type="nucleotide sequence ID" value="NZ_JACHGF010000007.1"/>
</dbReference>
<protein>
    <submittedName>
        <fullName evidence="4">23S rRNA (Guanosine2251-2'-O)-methyltransferase</fullName>
        <ecNumber evidence="4">2.1.1.185</ecNumber>
    </submittedName>
</protein>
<dbReference type="GO" id="GO:0005829">
    <property type="term" value="C:cytosol"/>
    <property type="evidence" value="ECO:0007669"/>
    <property type="project" value="TreeGrafter"/>
</dbReference>
<reference evidence="4 5" key="1">
    <citation type="submission" date="2020-08" db="EMBL/GenBank/DDBJ databases">
        <title>Genomic Encyclopedia of Type Strains, Phase IV (KMG-IV): sequencing the most valuable type-strain genomes for metagenomic binning, comparative biology and taxonomic classification.</title>
        <authorList>
            <person name="Goeker M."/>
        </authorList>
    </citation>
    <scope>NUCLEOTIDE SEQUENCE [LARGE SCALE GENOMIC DNA]</scope>
    <source>
        <strain evidence="4 5">DSM 105074</strain>
    </source>
</reference>
<evidence type="ECO:0000256" key="2">
    <source>
        <dbReference type="ARBA" id="ARBA00022679"/>
    </source>
</evidence>
<dbReference type="Gene3D" id="3.40.1280.10">
    <property type="match status" value="1"/>
</dbReference>
<dbReference type="NCBIfam" id="TIGR00186">
    <property type="entry name" value="rRNA_methyl_3"/>
    <property type="match status" value="1"/>
</dbReference>
<dbReference type="AlphaFoldDB" id="A0A840TPR7"/>
<evidence type="ECO:0000313" key="5">
    <source>
        <dbReference type="Proteomes" id="UP000557307"/>
    </source>
</evidence>
<dbReference type="PANTHER" id="PTHR46429:SF1">
    <property type="entry name" value="23S RRNA (GUANOSINE-2'-O-)-METHYLTRANSFERASE RLMB"/>
    <property type="match status" value="1"/>
</dbReference>
<evidence type="ECO:0000256" key="1">
    <source>
        <dbReference type="ARBA" id="ARBA00022603"/>
    </source>
</evidence>
<dbReference type="InterPro" id="IPR029064">
    <property type="entry name" value="Ribosomal_eL30-like_sf"/>
</dbReference>
<keyword evidence="5" id="KW-1185">Reference proteome</keyword>
<evidence type="ECO:0000313" key="4">
    <source>
        <dbReference type="EMBL" id="MBB5285781.1"/>
    </source>
</evidence>
<keyword evidence="2 4" id="KW-0808">Transferase</keyword>
<dbReference type="EMBL" id="JACHGF010000007">
    <property type="protein sequence ID" value="MBB5285781.1"/>
    <property type="molecule type" value="Genomic_DNA"/>
</dbReference>
<dbReference type="GO" id="GO:0008173">
    <property type="term" value="F:RNA methyltransferase activity"/>
    <property type="evidence" value="ECO:0007669"/>
    <property type="project" value="InterPro"/>
</dbReference>
<dbReference type="GO" id="GO:0003723">
    <property type="term" value="F:RNA binding"/>
    <property type="evidence" value="ECO:0007669"/>
    <property type="project" value="InterPro"/>
</dbReference>
<dbReference type="InterPro" id="IPR029028">
    <property type="entry name" value="Alpha/beta_knot_MTases"/>
</dbReference>
<dbReference type="SUPFAM" id="SSF55315">
    <property type="entry name" value="L30e-like"/>
    <property type="match status" value="1"/>
</dbReference>
<dbReference type="InterPro" id="IPR029026">
    <property type="entry name" value="tRNA_m1G_MTases_N"/>
</dbReference>
<comment type="caution">
    <text evidence="4">The sequence shown here is derived from an EMBL/GenBank/DDBJ whole genome shotgun (WGS) entry which is preliminary data.</text>
</comment>
<proteinExistence type="predicted"/>
<dbReference type="SUPFAM" id="SSF75217">
    <property type="entry name" value="alpha/beta knot"/>
    <property type="match status" value="1"/>
</dbReference>
<dbReference type="InterPro" id="IPR013123">
    <property type="entry name" value="SpoU_subst-bd"/>
</dbReference>
<sequence length="256" mass="28432">MEKRRYPLRKPAPRPTADMVFGTQSVMETLRSGKEIERLLIQRELGMNEIQKLAAELQVPYQRVPLEKLNRVTRKNHQGVICFVSPIRYVPLHNVLTQVYEDGQVPFFLLLDRITDVRNFGAICRTAESAGVQGVIVPTRGGAQINADAMKTSSGALNYLPVCREPSLLESVRYLRDSGLQVVACTEKSSVPLYDVDFTVPTVIIMGSEEDGISPELLDLADHRARIPLAGQVDSLNVSAAAAIVLYESVRQRFPA</sequence>
<name>A0A840TPR7_9BACT</name>